<evidence type="ECO:0000256" key="1">
    <source>
        <dbReference type="SAM" id="SignalP"/>
    </source>
</evidence>
<keyword evidence="3" id="KW-0413">Isomerase</keyword>
<gene>
    <name evidence="3" type="ORF">OCK74_07840</name>
</gene>
<accession>A0A9X3BHQ6</accession>
<name>A0A9X3BHQ6_9BACT</name>
<keyword evidence="4" id="KW-1185">Reference proteome</keyword>
<dbReference type="EMBL" id="JAOTIF010000004">
    <property type="protein sequence ID" value="MCU7549023.1"/>
    <property type="molecule type" value="Genomic_DNA"/>
</dbReference>
<sequence length="296" mass="33698">MPIQRRAFLKTSTLLTSGLALGLVNSNLLGCKPPTSKTPSMNENFGLQLYTLRDDLPKDPKGVLKQVASFGYKQIESYEGPQGMFWGMKNTEFKKFMDDLGMQIISSHCNFNENFEQKADEAAAIGMQYLIAPYLGPHKELDFYKKAAEQFNVCGNICKQRGIRFAYHNHDYSFKPVENQLPQDVMMQMTDKNTVDFEMDIYWVVTAGQDPISWFNKYPDRFRLCHIKDRMKNVPAGVGDASTTLGTGVINFTEILNEGRKKGLQYFIVEQEKYEGTTPLQAVKDDAVYMKNLKLA</sequence>
<dbReference type="InterPro" id="IPR050312">
    <property type="entry name" value="IolE/XylAMocC-like"/>
</dbReference>
<dbReference type="PANTHER" id="PTHR12110">
    <property type="entry name" value="HYDROXYPYRUVATE ISOMERASE"/>
    <property type="match status" value="1"/>
</dbReference>
<dbReference type="Gene3D" id="3.20.20.150">
    <property type="entry name" value="Divalent-metal-dependent TIM barrel enzymes"/>
    <property type="match status" value="1"/>
</dbReference>
<protein>
    <submittedName>
        <fullName evidence="3">Sugar phosphate isomerase/epimerase</fullName>
    </submittedName>
</protein>
<reference evidence="3" key="2">
    <citation type="submission" date="2023-04" db="EMBL/GenBank/DDBJ databases">
        <title>Paracnuella aquatica gen. nov., sp. nov., a member of the family Chitinophagaceae isolated from a hot spring.</title>
        <authorList>
            <person name="Wang C."/>
        </authorList>
    </citation>
    <scope>NUCLEOTIDE SEQUENCE</scope>
    <source>
        <strain evidence="3">LB-8</strain>
    </source>
</reference>
<evidence type="ECO:0000313" key="4">
    <source>
        <dbReference type="Proteomes" id="UP001155483"/>
    </source>
</evidence>
<reference evidence="3" key="1">
    <citation type="submission" date="2022-09" db="EMBL/GenBank/DDBJ databases">
        <authorList>
            <person name="Yuan C."/>
            <person name="Ke Z."/>
        </authorList>
    </citation>
    <scope>NUCLEOTIDE SEQUENCE</scope>
    <source>
        <strain evidence="3">LB-8</strain>
    </source>
</reference>
<feature type="signal peptide" evidence="1">
    <location>
        <begin position="1"/>
        <end position="22"/>
    </location>
</feature>
<dbReference type="Proteomes" id="UP001155483">
    <property type="component" value="Unassembled WGS sequence"/>
</dbReference>
<proteinExistence type="predicted"/>
<dbReference type="InterPro" id="IPR013022">
    <property type="entry name" value="Xyl_isomerase-like_TIM-brl"/>
</dbReference>
<evidence type="ECO:0000259" key="2">
    <source>
        <dbReference type="Pfam" id="PF01261"/>
    </source>
</evidence>
<dbReference type="SUPFAM" id="SSF51658">
    <property type="entry name" value="Xylose isomerase-like"/>
    <property type="match status" value="1"/>
</dbReference>
<dbReference type="PANTHER" id="PTHR12110:SF41">
    <property type="entry name" value="INOSOSE DEHYDRATASE"/>
    <property type="match status" value="1"/>
</dbReference>
<feature type="chain" id="PRO_5040896623" evidence="1">
    <location>
        <begin position="23"/>
        <end position="296"/>
    </location>
</feature>
<feature type="domain" description="Xylose isomerase-like TIM barrel" evidence="2">
    <location>
        <begin position="65"/>
        <end position="292"/>
    </location>
</feature>
<evidence type="ECO:0000313" key="3">
    <source>
        <dbReference type="EMBL" id="MCU7549023.1"/>
    </source>
</evidence>
<keyword evidence="1" id="KW-0732">Signal</keyword>
<dbReference type="Pfam" id="PF01261">
    <property type="entry name" value="AP_endonuc_2"/>
    <property type="match status" value="1"/>
</dbReference>
<comment type="caution">
    <text evidence="3">The sequence shown here is derived from an EMBL/GenBank/DDBJ whole genome shotgun (WGS) entry which is preliminary data.</text>
</comment>
<organism evidence="3 4">
    <name type="scientific">Paraflavisolibacter caeni</name>
    <dbReference type="NCBI Taxonomy" id="2982496"/>
    <lineage>
        <taxon>Bacteria</taxon>
        <taxon>Pseudomonadati</taxon>
        <taxon>Bacteroidota</taxon>
        <taxon>Chitinophagia</taxon>
        <taxon>Chitinophagales</taxon>
        <taxon>Chitinophagaceae</taxon>
        <taxon>Paraflavisolibacter</taxon>
    </lineage>
</organism>
<dbReference type="InterPro" id="IPR036237">
    <property type="entry name" value="Xyl_isomerase-like_sf"/>
</dbReference>
<dbReference type="AlphaFoldDB" id="A0A9X3BHQ6"/>
<dbReference type="RefSeq" id="WP_279296467.1">
    <property type="nucleotide sequence ID" value="NZ_JAOTIF010000004.1"/>
</dbReference>
<dbReference type="GO" id="GO:0016853">
    <property type="term" value="F:isomerase activity"/>
    <property type="evidence" value="ECO:0007669"/>
    <property type="project" value="UniProtKB-KW"/>
</dbReference>